<keyword evidence="4" id="KW-1185">Reference proteome</keyword>
<evidence type="ECO:0000256" key="2">
    <source>
        <dbReference type="ARBA" id="ARBA00022679"/>
    </source>
</evidence>
<dbReference type="InterPro" id="IPR017828">
    <property type="entry name" value="SQ_synth_HpnD-like"/>
</dbReference>
<accession>A0ABX1SI21</accession>
<organism evidence="3 4">
    <name type="scientific">Pseudonocardia acidicola</name>
    <dbReference type="NCBI Taxonomy" id="2724939"/>
    <lineage>
        <taxon>Bacteria</taxon>
        <taxon>Bacillati</taxon>
        <taxon>Actinomycetota</taxon>
        <taxon>Actinomycetes</taxon>
        <taxon>Pseudonocardiales</taxon>
        <taxon>Pseudonocardiaceae</taxon>
        <taxon>Pseudonocardia</taxon>
    </lineage>
</organism>
<dbReference type="PROSITE" id="PS01045">
    <property type="entry name" value="SQUALEN_PHYTOEN_SYN_2"/>
    <property type="match status" value="1"/>
</dbReference>
<evidence type="ECO:0000313" key="4">
    <source>
        <dbReference type="Proteomes" id="UP000820669"/>
    </source>
</evidence>
<dbReference type="InterPro" id="IPR033904">
    <property type="entry name" value="Trans_IPPS_HH"/>
</dbReference>
<keyword evidence="2 3" id="KW-0808">Transferase</keyword>
<evidence type="ECO:0000313" key="3">
    <source>
        <dbReference type="EMBL" id="NMI00488.1"/>
    </source>
</evidence>
<dbReference type="Proteomes" id="UP000820669">
    <property type="component" value="Unassembled WGS sequence"/>
</dbReference>
<comment type="caution">
    <text evidence="3">The sequence shown here is derived from an EMBL/GenBank/DDBJ whole genome shotgun (WGS) entry which is preliminary data.</text>
</comment>
<dbReference type="InterPro" id="IPR008949">
    <property type="entry name" value="Isoprenoid_synthase_dom_sf"/>
</dbReference>
<reference evidence="3 4" key="1">
    <citation type="submission" date="2020-04" db="EMBL/GenBank/DDBJ databases">
        <authorList>
            <person name="Klaysubun C."/>
            <person name="Duangmal K."/>
            <person name="Lipun K."/>
        </authorList>
    </citation>
    <scope>NUCLEOTIDE SEQUENCE [LARGE SCALE GENOMIC DNA]</scope>
    <source>
        <strain evidence="3 4">K10HN5</strain>
    </source>
</reference>
<dbReference type="InterPro" id="IPR019845">
    <property type="entry name" value="Squalene/phytoene_synthase_CS"/>
</dbReference>
<dbReference type="EMBL" id="JAAXLA010000057">
    <property type="protein sequence ID" value="NMI00488.1"/>
    <property type="molecule type" value="Genomic_DNA"/>
</dbReference>
<evidence type="ECO:0000256" key="1">
    <source>
        <dbReference type="ARBA" id="ARBA00004684"/>
    </source>
</evidence>
<dbReference type="InterPro" id="IPR002060">
    <property type="entry name" value="Squ/phyt_synthse"/>
</dbReference>
<dbReference type="InterPro" id="IPR044843">
    <property type="entry name" value="Trans_IPPS_bact-type"/>
</dbReference>
<proteinExistence type="predicted"/>
<name>A0ABX1SI21_9PSEU</name>
<sequence>MTDQATGTLEQAYQLCESITRTQARNFYYGIRLLRRDQRAALCSVYALARRIDDIGDGDLPDPDKLTALADVRSSLPEPGRAADPVLAAVADAARRLPIPLEAFDELIDGVEMDVTGRRYAGFDELVGYCRCVAGSVGRLCLAVFDSRPDPRAAGYADALGIALQQTNILRDIREDLGTGRIYLPQEDLDRFGVTLAFDRRGNLTDPDGGLRALIRYSADRARRWYDEGLRLVPLLDRRSAACCTAMSGIYLRLLDHIAADPSRVFDQRLSLSGWQKAGVAARALSGLPT</sequence>
<dbReference type="SFLD" id="SFLDS00005">
    <property type="entry name" value="Isoprenoid_Synthase_Type_I"/>
    <property type="match status" value="1"/>
</dbReference>
<dbReference type="Pfam" id="PF00494">
    <property type="entry name" value="SQS_PSY"/>
    <property type="match status" value="1"/>
</dbReference>
<comment type="pathway">
    <text evidence="1">Carotenoid biosynthesis; phytoene biosynthesis.</text>
</comment>
<dbReference type="PANTHER" id="PTHR31480">
    <property type="entry name" value="BIFUNCTIONAL LYCOPENE CYCLASE/PHYTOENE SYNTHASE"/>
    <property type="match status" value="1"/>
</dbReference>
<dbReference type="CDD" id="cd00683">
    <property type="entry name" value="Trans_IPPS_HH"/>
    <property type="match status" value="1"/>
</dbReference>
<protein>
    <submittedName>
        <fullName evidence="3">Presqualene diphosphate synthase HpnD</fullName>
        <ecNumber evidence="3">2.5.1.103</ecNumber>
    </submittedName>
</protein>
<dbReference type="SUPFAM" id="SSF48576">
    <property type="entry name" value="Terpenoid synthases"/>
    <property type="match status" value="1"/>
</dbReference>
<dbReference type="Gene3D" id="1.10.600.10">
    <property type="entry name" value="Farnesyl Diphosphate Synthase"/>
    <property type="match status" value="1"/>
</dbReference>
<gene>
    <name evidence="3" type="primary">hpnD</name>
    <name evidence="3" type="ORF">HF526_24710</name>
</gene>
<dbReference type="GO" id="GO:0016740">
    <property type="term" value="F:transferase activity"/>
    <property type="evidence" value="ECO:0007669"/>
    <property type="project" value="UniProtKB-KW"/>
</dbReference>
<dbReference type="EC" id="2.5.1.103" evidence="3"/>
<dbReference type="SFLD" id="SFLDG01018">
    <property type="entry name" value="Squalene/Phytoene_Synthase_Lik"/>
    <property type="match status" value="1"/>
</dbReference>
<dbReference type="RefSeq" id="WP_169383957.1">
    <property type="nucleotide sequence ID" value="NZ_JAAXLA010000057.1"/>
</dbReference>
<dbReference type="SFLD" id="SFLDG01212">
    <property type="entry name" value="Phytoene_synthase_like"/>
    <property type="match status" value="1"/>
</dbReference>
<dbReference type="NCBIfam" id="TIGR03465">
    <property type="entry name" value="HpnD"/>
    <property type="match status" value="1"/>
</dbReference>